<protein>
    <submittedName>
        <fullName evidence="2">Uncharacterized protein</fullName>
    </submittedName>
</protein>
<evidence type="ECO:0000313" key="2">
    <source>
        <dbReference type="EMBL" id="KAK9754710.1"/>
    </source>
</evidence>
<dbReference type="EMBL" id="JASPKY010000006">
    <property type="protein sequence ID" value="KAK9754710.1"/>
    <property type="molecule type" value="Genomic_DNA"/>
</dbReference>
<feature type="signal peptide" evidence="1">
    <location>
        <begin position="1"/>
        <end position="18"/>
    </location>
</feature>
<gene>
    <name evidence="2" type="ORF">QE152_g1171</name>
</gene>
<proteinExistence type="predicted"/>
<organism evidence="2 3">
    <name type="scientific">Popillia japonica</name>
    <name type="common">Japanese beetle</name>
    <dbReference type="NCBI Taxonomy" id="7064"/>
    <lineage>
        <taxon>Eukaryota</taxon>
        <taxon>Metazoa</taxon>
        <taxon>Ecdysozoa</taxon>
        <taxon>Arthropoda</taxon>
        <taxon>Hexapoda</taxon>
        <taxon>Insecta</taxon>
        <taxon>Pterygota</taxon>
        <taxon>Neoptera</taxon>
        <taxon>Endopterygota</taxon>
        <taxon>Coleoptera</taxon>
        <taxon>Polyphaga</taxon>
        <taxon>Scarabaeiformia</taxon>
        <taxon>Scarabaeidae</taxon>
        <taxon>Rutelinae</taxon>
        <taxon>Popillia</taxon>
    </lineage>
</organism>
<evidence type="ECO:0000256" key="1">
    <source>
        <dbReference type="SAM" id="SignalP"/>
    </source>
</evidence>
<keyword evidence="1" id="KW-0732">Signal</keyword>
<sequence length="400" mass="45342">MKILTVITIFLLTSSTFCYPSKPLDERSTELTWQAWLLVDDQNQNKQSNEGGNMKKKVIAKSVFIVPTFNPKKMPACDDGFASDNTGRCLEVFQVDPKNQLQYLLSKLQSHLDSNRKTSAGPEKFTIEIPETDSGNDDTSAALVLTQNPKSDEINTNNMVTSHGDQNLPKVKLENKNSEETTETTTSIPTTTVITETDITTDPITTTEPISMTVLNSGDKDDLADEPATEFATEETGDIVPETFATEDNRQAIFFRLPTTQQSEQFNSDFSLNSRIRFKDDTFSNDDPSTQNSTNLDYVSNSKITFKQPADTNSDLLTSENIQHPPHEHHNPFNHRNRDKDFWQLKHNWREVDGTKSFLLKLSNINLSDILVQNRHSAPMYRQIPAEHLSYIFGRNNNRR</sequence>
<feature type="chain" id="PRO_5043934723" evidence="1">
    <location>
        <begin position="19"/>
        <end position="400"/>
    </location>
</feature>
<dbReference type="AlphaFoldDB" id="A0AAW1NCR2"/>
<accession>A0AAW1NCR2</accession>
<evidence type="ECO:0000313" key="3">
    <source>
        <dbReference type="Proteomes" id="UP001458880"/>
    </source>
</evidence>
<name>A0AAW1NCR2_POPJA</name>
<dbReference type="Proteomes" id="UP001458880">
    <property type="component" value="Unassembled WGS sequence"/>
</dbReference>
<keyword evidence="3" id="KW-1185">Reference proteome</keyword>
<reference evidence="2 3" key="1">
    <citation type="journal article" date="2024" name="BMC Genomics">
        <title>De novo assembly and annotation of Popillia japonica's genome with initial clues to its potential as an invasive pest.</title>
        <authorList>
            <person name="Cucini C."/>
            <person name="Boschi S."/>
            <person name="Funari R."/>
            <person name="Cardaioli E."/>
            <person name="Iannotti N."/>
            <person name="Marturano G."/>
            <person name="Paoli F."/>
            <person name="Bruttini M."/>
            <person name="Carapelli A."/>
            <person name="Frati F."/>
            <person name="Nardi F."/>
        </authorList>
    </citation>
    <scope>NUCLEOTIDE SEQUENCE [LARGE SCALE GENOMIC DNA]</scope>
    <source>
        <strain evidence="2">DMR45628</strain>
    </source>
</reference>
<comment type="caution">
    <text evidence="2">The sequence shown here is derived from an EMBL/GenBank/DDBJ whole genome shotgun (WGS) entry which is preliminary data.</text>
</comment>